<evidence type="ECO:0000313" key="4">
    <source>
        <dbReference type="EMBL" id="EEU41141.1"/>
    </source>
</evidence>
<dbReference type="Gene3D" id="3.40.50.720">
    <property type="entry name" value="NAD(P)-binding Rossmann-like Domain"/>
    <property type="match status" value="1"/>
</dbReference>
<evidence type="ECO:0000259" key="3">
    <source>
        <dbReference type="Pfam" id="PF05368"/>
    </source>
</evidence>
<dbReference type="PANTHER" id="PTHR47706:SF1">
    <property type="entry name" value="CIPA-LIKE, PUTATIVE (AFU_ORTHOLOGUE AFUA_1G12460)-RELATED"/>
    <property type="match status" value="1"/>
</dbReference>
<keyword evidence="2" id="KW-0560">Oxidoreductase</keyword>
<dbReference type="Pfam" id="PF05368">
    <property type="entry name" value="NmrA"/>
    <property type="match status" value="1"/>
</dbReference>
<dbReference type="GO" id="GO:0016491">
    <property type="term" value="F:oxidoreductase activity"/>
    <property type="evidence" value="ECO:0007669"/>
    <property type="project" value="UniProtKB-KW"/>
</dbReference>
<dbReference type="eggNOG" id="ENOG502S12R">
    <property type="taxonomic scope" value="Eukaryota"/>
</dbReference>
<protein>
    <recommendedName>
        <fullName evidence="3">NmrA-like domain-containing protein</fullName>
    </recommendedName>
</protein>
<dbReference type="InterPro" id="IPR008030">
    <property type="entry name" value="NmrA-like"/>
</dbReference>
<dbReference type="RefSeq" id="XP_003046854.1">
    <property type="nucleotide sequence ID" value="XM_003046808.1"/>
</dbReference>
<dbReference type="InterPro" id="IPR051609">
    <property type="entry name" value="NmrA/Isoflavone_reductase-like"/>
</dbReference>
<evidence type="ECO:0000313" key="5">
    <source>
        <dbReference type="Proteomes" id="UP000005206"/>
    </source>
</evidence>
<dbReference type="KEGG" id="nhe:NECHADRAFT_83260"/>
<dbReference type="OMA" id="AIYANCI"/>
<evidence type="ECO:0000256" key="2">
    <source>
        <dbReference type="ARBA" id="ARBA00023002"/>
    </source>
</evidence>
<dbReference type="OrthoDB" id="9974981at2759"/>
<dbReference type="SUPFAM" id="SSF51735">
    <property type="entry name" value="NAD(P)-binding Rossmann-fold domains"/>
    <property type="match status" value="1"/>
</dbReference>
<dbReference type="VEuPathDB" id="FungiDB:NECHADRAFT_83260"/>
<dbReference type="AlphaFoldDB" id="C7Z3I4"/>
<proteinExistence type="predicted"/>
<sequence length="230" mass="25164">MARQIKNVALAGPNGNVGSNILKALIEANVFNITVLLREQASAFPDGITAKVVDFTSVDSLAEAVKGQDAVIDATVGPNPRVSLNLIEASLASQIYHFVPSEFTSDPNDVKTRALPLFQGKRTVHEYIQKLGREEKITFTILSTGAFLDWNLNNGFMFIDLANKEINLMNDGEIVIPWTLLPVAGKATVNALLRTDETVNKTCYVYNIQKSQKELAELAKEALGDDGWQT</sequence>
<dbReference type="InterPro" id="IPR036291">
    <property type="entry name" value="NAD(P)-bd_dom_sf"/>
</dbReference>
<gene>
    <name evidence="4" type="ORF">NECHADRAFT_83260</name>
</gene>
<feature type="domain" description="NmrA-like" evidence="3">
    <location>
        <begin position="6"/>
        <end position="172"/>
    </location>
</feature>
<evidence type="ECO:0000256" key="1">
    <source>
        <dbReference type="ARBA" id="ARBA00022857"/>
    </source>
</evidence>
<reference evidence="4 5" key="1">
    <citation type="journal article" date="2009" name="PLoS Genet.">
        <title>The genome of Nectria haematococca: contribution of supernumerary chromosomes to gene expansion.</title>
        <authorList>
            <person name="Coleman J.J."/>
            <person name="Rounsley S.D."/>
            <person name="Rodriguez-Carres M."/>
            <person name="Kuo A."/>
            <person name="Wasmann C.C."/>
            <person name="Grimwood J."/>
            <person name="Schmutz J."/>
            <person name="Taga M."/>
            <person name="White G.J."/>
            <person name="Zhou S."/>
            <person name="Schwartz D.C."/>
            <person name="Freitag M."/>
            <person name="Ma L.J."/>
            <person name="Danchin E.G."/>
            <person name="Henrissat B."/>
            <person name="Coutinho P.M."/>
            <person name="Nelson D.R."/>
            <person name="Straney D."/>
            <person name="Napoli C.A."/>
            <person name="Barker B.M."/>
            <person name="Gribskov M."/>
            <person name="Rep M."/>
            <person name="Kroken S."/>
            <person name="Molnar I."/>
            <person name="Rensing C."/>
            <person name="Kennell J.C."/>
            <person name="Zamora J."/>
            <person name="Farman M.L."/>
            <person name="Selker E.U."/>
            <person name="Salamov A."/>
            <person name="Shapiro H."/>
            <person name="Pangilinan J."/>
            <person name="Lindquist E."/>
            <person name="Lamers C."/>
            <person name="Grigoriev I.V."/>
            <person name="Geiser D.M."/>
            <person name="Covert S.F."/>
            <person name="Temporini E."/>
            <person name="Vanetten H.D."/>
        </authorList>
    </citation>
    <scope>NUCLEOTIDE SEQUENCE [LARGE SCALE GENOMIC DNA]</scope>
    <source>
        <strain evidence="5">ATCC MYA-4622 / CBS 123669 / FGSC 9596 / NRRL 45880 / 77-13-4</strain>
    </source>
</reference>
<accession>C7Z3I4</accession>
<dbReference type="Proteomes" id="UP000005206">
    <property type="component" value="Chromosome 8"/>
</dbReference>
<dbReference type="PANTHER" id="PTHR47706">
    <property type="entry name" value="NMRA-LIKE FAMILY PROTEIN"/>
    <property type="match status" value="1"/>
</dbReference>
<dbReference type="GeneID" id="9675439"/>
<keyword evidence="1" id="KW-0521">NADP</keyword>
<keyword evidence="5" id="KW-1185">Reference proteome</keyword>
<dbReference type="HOGENOM" id="CLU_044876_3_2_1"/>
<dbReference type="InParanoid" id="C7Z3I4"/>
<dbReference type="EMBL" id="GG698909">
    <property type="protein sequence ID" value="EEU41141.1"/>
    <property type="molecule type" value="Genomic_DNA"/>
</dbReference>
<organism evidence="4 5">
    <name type="scientific">Fusarium vanettenii (strain ATCC MYA-4622 / CBS 123669 / FGSC 9596 / NRRL 45880 / 77-13-4)</name>
    <name type="common">Fusarium solani subsp. pisi</name>
    <dbReference type="NCBI Taxonomy" id="660122"/>
    <lineage>
        <taxon>Eukaryota</taxon>
        <taxon>Fungi</taxon>
        <taxon>Dikarya</taxon>
        <taxon>Ascomycota</taxon>
        <taxon>Pezizomycotina</taxon>
        <taxon>Sordariomycetes</taxon>
        <taxon>Hypocreomycetidae</taxon>
        <taxon>Hypocreales</taxon>
        <taxon>Nectriaceae</taxon>
        <taxon>Fusarium</taxon>
        <taxon>Fusarium solani species complex</taxon>
        <taxon>Fusarium vanettenii</taxon>
    </lineage>
</organism>
<name>C7Z3I4_FUSV7</name>